<dbReference type="Proteomes" id="UP000831786">
    <property type="component" value="Chromosome"/>
</dbReference>
<dbReference type="SUPFAM" id="SSF103084">
    <property type="entry name" value="Holliday junction resolvase RusA"/>
    <property type="match status" value="1"/>
</dbReference>
<dbReference type="InterPro" id="IPR036614">
    <property type="entry name" value="RusA-like_sf"/>
</dbReference>
<keyword evidence="2" id="KW-1185">Reference proteome</keyword>
<proteinExistence type="predicted"/>
<dbReference type="EMBL" id="CP095045">
    <property type="protein sequence ID" value="UOQ57209.1"/>
    <property type="molecule type" value="Genomic_DNA"/>
</dbReference>
<evidence type="ECO:0000313" key="2">
    <source>
        <dbReference type="Proteomes" id="UP000831786"/>
    </source>
</evidence>
<dbReference type="RefSeq" id="WP_244727851.1">
    <property type="nucleotide sequence ID" value="NZ_CP095045.1"/>
</dbReference>
<protein>
    <recommendedName>
        <fullName evidence="3">RusA-like resolvase</fullName>
    </recommendedName>
</protein>
<organism evidence="1 2">
    <name type="scientific">Leucobacter allii</name>
    <dbReference type="NCBI Taxonomy" id="2932247"/>
    <lineage>
        <taxon>Bacteria</taxon>
        <taxon>Bacillati</taxon>
        <taxon>Actinomycetota</taxon>
        <taxon>Actinomycetes</taxon>
        <taxon>Micrococcales</taxon>
        <taxon>Microbacteriaceae</taxon>
        <taxon>Leucobacter</taxon>
    </lineage>
</organism>
<name>A0ABY4FLR7_9MICO</name>
<gene>
    <name evidence="1" type="ORF">MUN78_16390</name>
</gene>
<evidence type="ECO:0008006" key="3">
    <source>
        <dbReference type="Google" id="ProtNLM"/>
    </source>
</evidence>
<sequence>MADGEWHFDFDWAKPPLSLNYRMHHMQAAKLTKEIRGLMHARARVLPTMARCEVVLTWFVSTRTRRDDENPVPTLKALCDGLVDAEIVPDDTHEFMVKRMPVIVYRRGEPASMRLTIRDIGEEA</sequence>
<accession>A0ABY4FLR7</accession>
<reference evidence="1 2" key="1">
    <citation type="submission" date="2022-04" db="EMBL/GenBank/DDBJ databases">
        <title>Leucobacter sp. isolated from rhizosphere of garlic.</title>
        <authorList>
            <person name="Won M."/>
            <person name="Lee C.-M."/>
            <person name="Woen H.-Y."/>
            <person name="Kwon S.-W."/>
        </authorList>
    </citation>
    <scope>NUCLEOTIDE SEQUENCE [LARGE SCALE GENOMIC DNA]</scope>
    <source>
        <strain evidence="1 2">H21R-40</strain>
    </source>
</reference>
<evidence type="ECO:0000313" key="1">
    <source>
        <dbReference type="EMBL" id="UOQ57209.1"/>
    </source>
</evidence>
<dbReference type="Gene3D" id="3.30.1330.70">
    <property type="entry name" value="Holliday junction resolvase RusA"/>
    <property type="match status" value="1"/>
</dbReference>